<dbReference type="Gene3D" id="3.40.50.10140">
    <property type="entry name" value="Toll/interleukin-1 receptor homology (TIR) domain"/>
    <property type="match status" value="1"/>
</dbReference>
<dbReference type="GO" id="GO:0005524">
    <property type="term" value="F:ATP binding"/>
    <property type="evidence" value="ECO:0007669"/>
    <property type="project" value="UniProtKB-KW"/>
</dbReference>
<dbReference type="GO" id="GO:0009898">
    <property type="term" value="C:cytoplasmic side of plasma membrane"/>
    <property type="evidence" value="ECO:0007669"/>
    <property type="project" value="TreeGrafter"/>
</dbReference>
<dbReference type="Pfam" id="PF01656">
    <property type="entry name" value="CbiA"/>
    <property type="match status" value="1"/>
</dbReference>
<name>A0A7X0JBV3_9SPHN</name>
<keyword evidence="4" id="KW-0808">Transferase</keyword>
<dbReference type="GO" id="GO:0016779">
    <property type="term" value="F:nucleotidyltransferase activity"/>
    <property type="evidence" value="ECO:0007669"/>
    <property type="project" value="UniProtKB-KW"/>
</dbReference>
<keyword evidence="2" id="KW-0067">ATP-binding</keyword>
<dbReference type="SUPFAM" id="SSF52206">
    <property type="entry name" value="Hypothetical protein MTH538"/>
    <property type="match status" value="1"/>
</dbReference>
<dbReference type="GO" id="GO:0051782">
    <property type="term" value="P:negative regulation of cell division"/>
    <property type="evidence" value="ECO:0007669"/>
    <property type="project" value="TreeGrafter"/>
</dbReference>
<dbReference type="Pfam" id="PF08937">
    <property type="entry name" value="ThsB_TIR"/>
    <property type="match status" value="1"/>
</dbReference>
<dbReference type="SUPFAM" id="SSF52540">
    <property type="entry name" value="P-loop containing nucleoside triphosphate hydrolases"/>
    <property type="match status" value="1"/>
</dbReference>
<comment type="caution">
    <text evidence="4">The sequence shown here is derived from an EMBL/GenBank/DDBJ whole genome shotgun (WGS) entry which is preliminary data.</text>
</comment>
<evidence type="ECO:0000313" key="4">
    <source>
        <dbReference type="EMBL" id="MBB6503757.1"/>
    </source>
</evidence>
<dbReference type="Gene3D" id="3.40.50.300">
    <property type="entry name" value="P-loop containing nucleotide triphosphate hydrolases"/>
    <property type="match status" value="1"/>
</dbReference>
<evidence type="ECO:0000259" key="3">
    <source>
        <dbReference type="PROSITE" id="PS50104"/>
    </source>
</evidence>
<protein>
    <submittedName>
        <fullName evidence="4">CTP:molybdopterin cytidylyltransferase MocA</fullName>
    </submittedName>
</protein>
<evidence type="ECO:0000256" key="2">
    <source>
        <dbReference type="ARBA" id="ARBA00022840"/>
    </source>
</evidence>
<gene>
    <name evidence="4" type="ORF">F4693_000712</name>
</gene>
<keyword evidence="4" id="KW-0548">Nucleotidyltransferase</keyword>
<dbReference type="GO" id="GO:0007165">
    <property type="term" value="P:signal transduction"/>
    <property type="evidence" value="ECO:0007669"/>
    <property type="project" value="InterPro"/>
</dbReference>
<dbReference type="GO" id="GO:0016887">
    <property type="term" value="F:ATP hydrolysis activity"/>
    <property type="evidence" value="ECO:0007669"/>
    <property type="project" value="TreeGrafter"/>
</dbReference>
<dbReference type="InterPro" id="IPR050625">
    <property type="entry name" value="ParA/MinD_ATPase"/>
</dbReference>
<keyword evidence="1" id="KW-0547">Nucleotide-binding</keyword>
<dbReference type="Pfam" id="PF13676">
    <property type="entry name" value="TIR_2"/>
    <property type="match status" value="1"/>
</dbReference>
<dbReference type="PROSITE" id="PS50104">
    <property type="entry name" value="TIR"/>
    <property type="match status" value="1"/>
</dbReference>
<reference evidence="4 5" key="2">
    <citation type="submission" date="2020-08" db="EMBL/GenBank/DDBJ databases">
        <authorList>
            <person name="Partida-Martinez L."/>
            <person name="Huntemann M."/>
            <person name="Clum A."/>
            <person name="Wang J."/>
            <person name="Palaniappan K."/>
            <person name="Ritter S."/>
            <person name="Chen I.-M."/>
            <person name="Stamatis D."/>
            <person name="Reddy T."/>
            <person name="O'Malley R."/>
            <person name="Daum C."/>
            <person name="Shapiro N."/>
            <person name="Ivanova N."/>
            <person name="Kyrpides N."/>
            <person name="Woyke T."/>
        </authorList>
    </citation>
    <scope>NUCLEOTIDE SEQUENCE [LARGE SCALE GENOMIC DNA]</scope>
    <source>
        <strain evidence="4 5">AS3.13</strain>
    </source>
</reference>
<sequence length="626" mass="70099">MAGSVITFYSYKGGVGRSFALTNVGTLLARWGFKVLCIDFDLEAPGLAQFFGSVPQTPDAAEWLLEAPGLVEMVEAFKGDPWIPLDWQSYVRRLDAPGLGGIALMKAGRTDATYHRRLQQLSWPSLYQAGLGSQLERMFDELREEFDYVLIDARTGVTDFSGIITAQLPDVLAFLFTANEQSLDGSMHVARRAAEARNGLALDRSRLLLLPIPARFETQVEHRIALLWRERFVSELAEFYAGWAGPNDFIPKLVQATTIPYVPYWSFGERLSVVEDESSDPLGINFTLETLAALLAHRLGQTGLLLDSRDDFVAAAKRLARHGGAARRSVFLSYDHANTFAAEGLREALEKRGTPVFMDRHDIPSGAHFEAKLDAAIEASDHMLVLVGDRTRERRGQTADIRKFLRQAASDVRPRFVVPVLLEGTPPSAIPDVLRQYRTIELGIDFDGAARELAELLQPRLAETPFKVKRKCYLSFSYIHDLWRVQQIRNMGSVETQPILGHGSWETVRRGGDAAIAELIAENMRSKECLVVLVGAETTRRKWATYEIERAWREGLGVLAIHVHKLRDREGRQTRKGADPFEGLLVDGSPVVGRVYDPPFDDSRTVYEHIRKNIEGWISEAVAARQ</sequence>
<dbReference type="Proteomes" id="UP000522313">
    <property type="component" value="Unassembled WGS sequence"/>
</dbReference>
<dbReference type="InterPro" id="IPR035897">
    <property type="entry name" value="Toll_tir_struct_dom_sf"/>
</dbReference>
<dbReference type="AlphaFoldDB" id="A0A7X0JBV3"/>
<dbReference type="SUPFAM" id="SSF52200">
    <property type="entry name" value="Toll/Interleukin receptor TIR domain"/>
    <property type="match status" value="1"/>
</dbReference>
<dbReference type="InterPro" id="IPR002586">
    <property type="entry name" value="CobQ/CobB/MinD/ParA_Nub-bd_dom"/>
</dbReference>
<dbReference type="InterPro" id="IPR027417">
    <property type="entry name" value="P-loop_NTPase"/>
</dbReference>
<feature type="domain" description="TIR" evidence="3">
    <location>
        <begin position="326"/>
        <end position="457"/>
    </location>
</feature>
<reference evidence="4 5" key="1">
    <citation type="submission" date="2020-08" db="EMBL/GenBank/DDBJ databases">
        <title>The Agave Microbiome: Exploring the role of microbial communities in plant adaptations to desert environments.</title>
        <authorList>
            <person name="Partida-Martinez L.P."/>
        </authorList>
    </citation>
    <scope>NUCLEOTIDE SEQUENCE [LARGE SCALE GENOMIC DNA]</scope>
    <source>
        <strain evidence="4 5">AS3.13</strain>
    </source>
</reference>
<organism evidence="4 5">
    <name type="scientific">Sphingomonas endophytica</name>
    <dbReference type="NCBI Taxonomy" id="869719"/>
    <lineage>
        <taxon>Bacteria</taxon>
        <taxon>Pseudomonadati</taxon>
        <taxon>Pseudomonadota</taxon>
        <taxon>Alphaproteobacteria</taxon>
        <taxon>Sphingomonadales</taxon>
        <taxon>Sphingomonadaceae</taxon>
        <taxon>Sphingomonas</taxon>
    </lineage>
</organism>
<dbReference type="InterPro" id="IPR036490">
    <property type="entry name" value="ThsB_TIR-like_sf"/>
</dbReference>
<dbReference type="RefSeq" id="WP_184504169.1">
    <property type="nucleotide sequence ID" value="NZ_JACHBT010000003.1"/>
</dbReference>
<accession>A0A7X0JBV3</accession>
<dbReference type="InterPro" id="IPR000157">
    <property type="entry name" value="TIR_dom"/>
</dbReference>
<evidence type="ECO:0000313" key="5">
    <source>
        <dbReference type="Proteomes" id="UP000522313"/>
    </source>
</evidence>
<dbReference type="PANTHER" id="PTHR43384">
    <property type="entry name" value="SEPTUM SITE-DETERMINING PROTEIN MIND HOMOLOG, CHLOROPLASTIC-RELATED"/>
    <property type="match status" value="1"/>
</dbReference>
<evidence type="ECO:0000256" key="1">
    <source>
        <dbReference type="ARBA" id="ARBA00022741"/>
    </source>
</evidence>
<dbReference type="NCBIfam" id="NF047398">
    <property type="entry name" value="AAA_KGGVGR"/>
    <property type="match status" value="1"/>
</dbReference>
<dbReference type="GO" id="GO:0005829">
    <property type="term" value="C:cytosol"/>
    <property type="evidence" value="ECO:0007669"/>
    <property type="project" value="TreeGrafter"/>
</dbReference>
<dbReference type="EMBL" id="JACHBT010000003">
    <property type="protein sequence ID" value="MBB6503757.1"/>
    <property type="molecule type" value="Genomic_DNA"/>
</dbReference>
<proteinExistence type="predicted"/>
<dbReference type="InterPro" id="IPR015032">
    <property type="entry name" value="ThsB__TIR-like_domain"/>
</dbReference>
<dbReference type="PANTHER" id="PTHR43384:SF6">
    <property type="entry name" value="SEPTUM SITE-DETERMINING PROTEIN MIND HOMOLOG, CHLOROPLASTIC"/>
    <property type="match status" value="1"/>
</dbReference>